<evidence type="ECO:0000313" key="2">
    <source>
        <dbReference type="Proteomes" id="UP000823775"/>
    </source>
</evidence>
<protein>
    <submittedName>
        <fullName evidence="1">Uncharacterized protein</fullName>
    </submittedName>
</protein>
<sequence length="115" mass="12883">MFGADVSEDYASMLKLKLLRSAPYVQEPCIGTNLFMAVGLTTTYCADGAFCGVQPHIHNFVERKSFFPFARSTAKYFGHTFMKLAMSQLMQKREKEDISLQTKGAPPVDIQKSGY</sequence>
<evidence type="ECO:0000313" key="1">
    <source>
        <dbReference type="EMBL" id="MCD7458722.1"/>
    </source>
</evidence>
<reference evidence="1 2" key="1">
    <citation type="journal article" date="2021" name="BMC Genomics">
        <title>Datura genome reveals duplications of psychoactive alkaloid biosynthetic genes and high mutation rate following tissue culture.</title>
        <authorList>
            <person name="Rajewski A."/>
            <person name="Carter-House D."/>
            <person name="Stajich J."/>
            <person name="Litt A."/>
        </authorList>
    </citation>
    <scope>NUCLEOTIDE SEQUENCE [LARGE SCALE GENOMIC DNA]</scope>
    <source>
        <strain evidence="1">AR-01</strain>
    </source>
</reference>
<dbReference type="EMBL" id="JACEIK010000536">
    <property type="protein sequence ID" value="MCD7458722.1"/>
    <property type="molecule type" value="Genomic_DNA"/>
</dbReference>
<organism evidence="1 2">
    <name type="scientific">Datura stramonium</name>
    <name type="common">Jimsonweed</name>
    <name type="synonym">Common thornapple</name>
    <dbReference type="NCBI Taxonomy" id="4076"/>
    <lineage>
        <taxon>Eukaryota</taxon>
        <taxon>Viridiplantae</taxon>
        <taxon>Streptophyta</taxon>
        <taxon>Embryophyta</taxon>
        <taxon>Tracheophyta</taxon>
        <taxon>Spermatophyta</taxon>
        <taxon>Magnoliopsida</taxon>
        <taxon>eudicotyledons</taxon>
        <taxon>Gunneridae</taxon>
        <taxon>Pentapetalae</taxon>
        <taxon>asterids</taxon>
        <taxon>lamiids</taxon>
        <taxon>Solanales</taxon>
        <taxon>Solanaceae</taxon>
        <taxon>Solanoideae</taxon>
        <taxon>Datureae</taxon>
        <taxon>Datura</taxon>
    </lineage>
</organism>
<name>A0ABS8SIN0_DATST</name>
<keyword evidence="2" id="KW-1185">Reference proteome</keyword>
<accession>A0ABS8SIN0</accession>
<proteinExistence type="predicted"/>
<gene>
    <name evidence="1" type="ORF">HAX54_038977</name>
</gene>
<dbReference type="Proteomes" id="UP000823775">
    <property type="component" value="Unassembled WGS sequence"/>
</dbReference>
<comment type="caution">
    <text evidence="1">The sequence shown here is derived from an EMBL/GenBank/DDBJ whole genome shotgun (WGS) entry which is preliminary data.</text>
</comment>